<dbReference type="EMBL" id="BMHA01000002">
    <property type="protein sequence ID" value="GGI04167.1"/>
    <property type="molecule type" value="Genomic_DNA"/>
</dbReference>
<dbReference type="InterPro" id="IPR006657">
    <property type="entry name" value="MoPterin_dinucl-bd_dom"/>
</dbReference>
<dbReference type="GO" id="GO:0008863">
    <property type="term" value="F:formate dehydrogenase (NAD+) activity"/>
    <property type="evidence" value="ECO:0007669"/>
    <property type="project" value="InterPro"/>
</dbReference>
<gene>
    <name evidence="13" type="ORF">GCM10011354_07710</name>
</gene>
<dbReference type="GO" id="GO:0043546">
    <property type="term" value="F:molybdopterin cofactor binding"/>
    <property type="evidence" value="ECO:0007669"/>
    <property type="project" value="InterPro"/>
</dbReference>
<keyword evidence="9" id="KW-0411">Iron-sulfur</keyword>
<feature type="region of interest" description="Disordered" evidence="10">
    <location>
        <begin position="1"/>
        <end position="22"/>
    </location>
</feature>
<dbReference type="InterPro" id="IPR037951">
    <property type="entry name" value="MopB_CT_YdeP"/>
</dbReference>
<comment type="caution">
    <text evidence="13">The sequence shown here is derived from an EMBL/GenBank/DDBJ whole genome shotgun (WGS) entry which is preliminary data.</text>
</comment>
<dbReference type="GO" id="GO:0051539">
    <property type="term" value="F:4 iron, 4 sulfur cluster binding"/>
    <property type="evidence" value="ECO:0007669"/>
    <property type="project" value="UniProtKB-KW"/>
</dbReference>
<dbReference type="InterPro" id="IPR050123">
    <property type="entry name" value="Prok_molybdopt-oxidoreductase"/>
</dbReference>
<keyword evidence="8" id="KW-0408">Iron</keyword>
<dbReference type="PANTHER" id="PTHR43105:SF4">
    <property type="entry name" value="PROTEIN YDEP"/>
    <property type="match status" value="1"/>
</dbReference>
<dbReference type="CDD" id="cd02787">
    <property type="entry name" value="MopB_CT_ydeP"/>
    <property type="match status" value="1"/>
</dbReference>
<dbReference type="PIRSF" id="PIRSF000144">
    <property type="entry name" value="CbbBc"/>
    <property type="match status" value="1"/>
</dbReference>
<dbReference type="InterPro" id="IPR006656">
    <property type="entry name" value="Mopterin_OxRdtase"/>
</dbReference>
<feature type="domain" description="Molybdopterin dinucleotide-binding" evidence="12">
    <location>
        <begin position="650"/>
        <end position="757"/>
    </location>
</feature>
<evidence type="ECO:0000259" key="12">
    <source>
        <dbReference type="Pfam" id="PF01568"/>
    </source>
</evidence>
<dbReference type="Pfam" id="PF01568">
    <property type="entry name" value="Molydop_binding"/>
    <property type="match status" value="1"/>
</dbReference>
<feature type="domain" description="Molybdopterin oxidoreductase" evidence="11">
    <location>
        <begin position="120"/>
        <end position="486"/>
    </location>
</feature>
<dbReference type="Gene3D" id="3.40.228.10">
    <property type="entry name" value="Dimethylsulfoxide Reductase, domain 2"/>
    <property type="match status" value="1"/>
</dbReference>
<protein>
    <submittedName>
        <fullName evidence="13">Formate dehydrogenase subunit alpha</fullName>
    </submittedName>
</protein>
<evidence type="ECO:0000256" key="10">
    <source>
        <dbReference type="SAM" id="MobiDB-lite"/>
    </source>
</evidence>
<name>A0A8J3A647_9ACTN</name>
<proteinExistence type="inferred from homology"/>
<keyword evidence="7" id="KW-0560">Oxidoreductase</keyword>
<reference evidence="13" key="1">
    <citation type="journal article" date="2014" name="Int. J. Syst. Evol. Microbiol.">
        <title>Complete genome sequence of Corynebacterium casei LMG S-19264T (=DSM 44701T), isolated from a smear-ripened cheese.</title>
        <authorList>
            <consortium name="US DOE Joint Genome Institute (JGI-PGF)"/>
            <person name="Walter F."/>
            <person name="Albersmeier A."/>
            <person name="Kalinowski J."/>
            <person name="Ruckert C."/>
        </authorList>
    </citation>
    <scope>NUCLEOTIDE SEQUENCE</scope>
    <source>
        <strain evidence="13">CGMCC 1.14988</strain>
    </source>
</reference>
<evidence type="ECO:0000259" key="11">
    <source>
        <dbReference type="Pfam" id="PF00384"/>
    </source>
</evidence>
<dbReference type="SUPFAM" id="SSF50692">
    <property type="entry name" value="ADC-like"/>
    <property type="match status" value="1"/>
</dbReference>
<dbReference type="GO" id="GO:0016020">
    <property type="term" value="C:membrane"/>
    <property type="evidence" value="ECO:0007669"/>
    <property type="project" value="TreeGrafter"/>
</dbReference>
<dbReference type="NCBIfam" id="TIGR01701">
    <property type="entry name" value="Fdhalpha-like"/>
    <property type="match status" value="1"/>
</dbReference>
<dbReference type="AlphaFoldDB" id="A0A8J3A647"/>
<keyword evidence="14" id="KW-1185">Reference proteome</keyword>
<evidence type="ECO:0000256" key="7">
    <source>
        <dbReference type="ARBA" id="ARBA00023002"/>
    </source>
</evidence>
<evidence type="ECO:0000313" key="13">
    <source>
        <dbReference type="EMBL" id="GGI04167.1"/>
    </source>
</evidence>
<evidence type="ECO:0000256" key="3">
    <source>
        <dbReference type="ARBA" id="ARBA00010312"/>
    </source>
</evidence>
<dbReference type="RefSeq" id="WP_130650749.1">
    <property type="nucleotide sequence ID" value="NZ_BMHA01000002.1"/>
</dbReference>
<sequence length="798" mass="85319">MAKRPPVEDQGDEGLEVGPPKRAAAGLPGVAWSLRHANDQMGLRRAAVTLPKLNQRDGFDCPGCAWPEPDRRHLAEFCENGVKAVAHEATLRRVDRDFFARHPVSELREKSEHWLGQQGRLTEPMVKRAGADHYEPIGWDEAYALIGSHLRALDSPDEAVFYTSGRTSNEAAFVYQLFVRAFGTNNLPDCSNLCHESSGAALTETLGVGKGTVQLGDLVDTDLIFVMGQNPGTNHPRMLSTLEEAKRNGARIVTVNPLPEAGLLRFDNPQTARGLAGHGTELSDRYLQVRLNGDLALFQALNAGLLAAEDAAPGTVLDHEFLADRTSGFEAFAAHARRLDFADVDAATGLTRDEIADTLAEVLRAKRIVVCWAMGLTQHRNAVATIREIVNFLLLRGNVGRPGTGVCPVRGHSNVQGDRTMGIYEKPSDAFLDALRDTFDFEPPRRHGVDVVDAIRALRDGRAKVFLAVGGNFVGASPDTAATEAAMAGAALTVQVSTKLNRSHGVCGREALILPTLARPELDLQASGPQMVTVEDSMSLVHPSSGALPPASEHLRSEVAILAGIAQATLGEDGPAIDWRGFADDYDLVRDAIAEVVPGFEDFNRRLRTVGSFLLPNAARDAADELDTATGRAQFSVNELEVLRVPPGRLLLQTIRSHDQYNTTIYGLDDRYRGIKQGRRVVFVHPDDLASLGLTDGAVVDLVSEWTDGSERRAEAFRTVAFPTARGCAAAYFPETNVLVPLDSTARTSNTPTSKSVVVRLEPVDAAAAPTASGAGTSAASGAGTSAASGAGTPGASA</sequence>
<dbReference type="InterPro" id="IPR010046">
    <property type="entry name" value="Mopterin_OxRdtse_a_bac"/>
</dbReference>
<organism evidence="13 14">
    <name type="scientific">Egicoccus halophilus</name>
    <dbReference type="NCBI Taxonomy" id="1670830"/>
    <lineage>
        <taxon>Bacteria</taxon>
        <taxon>Bacillati</taxon>
        <taxon>Actinomycetota</taxon>
        <taxon>Nitriliruptoria</taxon>
        <taxon>Egicoccales</taxon>
        <taxon>Egicoccaceae</taxon>
        <taxon>Egicoccus</taxon>
    </lineage>
</organism>
<evidence type="ECO:0000256" key="9">
    <source>
        <dbReference type="ARBA" id="ARBA00023014"/>
    </source>
</evidence>
<dbReference type="Pfam" id="PF00384">
    <property type="entry name" value="Molybdopterin"/>
    <property type="match status" value="1"/>
</dbReference>
<dbReference type="Proteomes" id="UP000650511">
    <property type="component" value="Unassembled WGS sequence"/>
</dbReference>
<keyword evidence="4" id="KW-0004">4Fe-4S</keyword>
<comment type="cofactor">
    <cofactor evidence="1">
        <name>Mo-bis(molybdopterin guanine dinucleotide)</name>
        <dbReference type="ChEBI" id="CHEBI:60539"/>
    </cofactor>
</comment>
<keyword evidence="6" id="KW-0479">Metal-binding</keyword>
<dbReference type="InterPro" id="IPR009010">
    <property type="entry name" value="Asp_de-COase-like_dom_sf"/>
</dbReference>
<dbReference type="Gene3D" id="2.40.40.20">
    <property type="match status" value="1"/>
</dbReference>
<evidence type="ECO:0000256" key="8">
    <source>
        <dbReference type="ARBA" id="ARBA00023004"/>
    </source>
</evidence>
<evidence type="ECO:0000256" key="4">
    <source>
        <dbReference type="ARBA" id="ARBA00022485"/>
    </source>
</evidence>
<dbReference type="CDD" id="cd02767">
    <property type="entry name" value="MopB_ydeP"/>
    <property type="match status" value="1"/>
</dbReference>
<dbReference type="PANTHER" id="PTHR43105">
    <property type="entry name" value="RESPIRATORY NITRATE REDUCTASE"/>
    <property type="match status" value="1"/>
</dbReference>
<evidence type="ECO:0000256" key="2">
    <source>
        <dbReference type="ARBA" id="ARBA00001966"/>
    </source>
</evidence>
<comment type="cofactor">
    <cofactor evidence="2">
        <name>[4Fe-4S] cluster</name>
        <dbReference type="ChEBI" id="CHEBI:49883"/>
    </cofactor>
</comment>
<dbReference type="GO" id="GO:0030151">
    <property type="term" value="F:molybdenum ion binding"/>
    <property type="evidence" value="ECO:0007669"/>
    <property type="project" value="InterPro"/>
</dbReference>
<comment type="similarity">
    <text evidence="3">Belongs to the prokaryotic molybdopterin-containing oxidoreductase family.</text>
</comment>
<feature type="region of interest" description="Disordered" evidence="10">
    <location>
        <begin position="768"/>
        <end position="798"/>
    </location>
</feature>
<evidence type="ECO:0000313" key="14">
    <source>
        <dbReference type="Proteomes" id="UP000650511"/>
    </source>
</evidence>
<evidence type="ECO:0000256" key="1">
    <source>
        <dbReference type="ARBA" id="ARBA00001942"/>
    </source>
</evidence>
<keyword evidence="5" id="KW-0500">Molybdenum</keyword>
<evidence type="ECO:0000256" key="5">
    <source>
        <dbReference type="ARBA" id="ARBA00022505"/>
    </source>
</evidence>
<evidence type="ECO:0000256" key="6">
    <source>
        <dbReference type="ARBA" id="ARBA00022723"/>
    </source>
</evidence>
<dbReference type="SUPFAM" id="SSF53706">
    <property type="entry name" value="Formate dehydrogenase/DMSO reductase, domains 1-3"/>
    <property type="match status" value="1"/>
</dbReference>
<dbReference type="InterPro" id="IPR041953">
    <property type="entry name" value="YdeP_MopB"/>
</dbReference>
<accession>A0A8J3A647</accession>
<dbReference type="OrthoDB" id="5287431at2"/>
<reference evidence="13" key="2">
    <citation type="submission" date="2020-09" db="EMBL/GenBank/DDBJ databases">
        <authorList>
            <person name="Sun Q."/>
            <person name="Zhou Y."/>
        </authorList>
    </citation>
    <scope>NUCLEOTIDE SEQUENCE</scope>
    <source>
        <strain evidence="13">CGMCC 1.14988</strain>
    </source>
</reference>
<dbReference type="Gene3D" id="3.40.50.740">
    <property type="match status" value="1"/>
</dbReference>